<proteinExistence type="predicted"/>
<reference evidence="2 3" key="1">
    <citation type="submission" date="2024-04" db="EMBL/GenBank/DDBJ databases">
        <authorList>
            <person name="Fracassetti M."/>
        </authorList>
    </citation>
    <scope>NUCLEOTIDE SEQUENCE [LARGE SCALE GENOMIC DNA]</scope>
</reference>
<evidence type="ECO:0000313" key="2">
    <source>
        <dbReference type="EMBL" id="CAL1357790.1"/>
    </source>
</evidence>
<feature type="region of interest" description="Disordered" evidence="1">
    <location>
        <begin position="49"/>
        <end position="72"/>
    </location>
</feature>
<sequence length="72" mass="8046">MVTSIHDVSANYDRLAELKAFDETKARVKGLVDSRITETEVSRIFHIPPDHLMDHRPPPSAAADPDFTFPTA</sequence>
<evidence type="ECO:0000313" key="3">
    <source>
        <dbReference type="Proteomes" id="UP001497516"/>
    </source>
</evidence>
<organism evidence="2 3">
    <name type="scientific">Linum trigynum</name>
    <dbReference type="NCBI Taxonomy" id="586398"/>
    <lineage>
        <taxon>Eukaryota</taxon>
        <taxon>Viridiplantae</taxon>
        <taxon>Streptophyta</taxon>
        <taxon>Embryophyta</taxon>
        <taxon>Tracheophyta</taxon>
        <taxon>Spermatophyta</taxon>
        <taxon>Magnoliopsida</taxon>
        <taxon>eudicotyledons</taxon>
        <taxon>Gunneridae</taxon>
        <taxon>Pentapetalae</taxon>
        <taxon>rosids</taxon>
        <taxon>fabids</taxon>
        <taxon>Malpighiales</taxon>
        <taxon>Linaceae</taxon>
        <taxon>Linum</taxon>
    </lineage>
</organism>
<gene>
    <name evidence="2" type="ORF">LTRI10_LOCUS5396</name>
</gene>
<keyword evidence="3" id="KW-1185">Reference proteome</keyword>
<evidence type="ECO:0000256" key="1">
    <source>
        <dbReference type="SAM" id="MobiDB-lite"/>
    </source>
</evidence>
<accession>A0AAV2CMJ8</accession>
<name>A0AAV2CMJ8_9ROSI</name>
<dbReference type="AlphaFoldDB" id="A0AAV2CMJ8"/>
<dbReference type="EMBL" id="OZ034813">
    <property type="protein sequence ID" value="CAL1357790.1"/>
    <property type="molecule type" value="Genomic_DNA"/>
</dbReference>
<protein>
    <submittedName>
        <fullName evidence="2">Uncharacterized protein</fullName>
    </submittedName>
</protein>
<dbReference type="Proteomes" id="UP001497516">
    <property type="component" value="Chromosome 1"/>
</dbReference>